<keyword evidence="5" id="KW-0690">Ribosome biogenesis</keyword>
<dbReference type="GO" id="GO:0000027">
    <property type="term" value="P:ribosomal large subunit assembly"/>
    <property type="evidence" value="ECO:0007669"/>
    <property type="project" value="TreeGrafter"/>
</dbReference>
<proteinExistence type="inferred from homology"/>
<dbReference type="PROSITE" id="PS50833">
    <property type="entry name" value="BRIX"/>
    <property type="match status" value="1"/>
</dbReference>
<dbReference type="PANTHER" id="PTHR13634">
    <property type="entry name" value="RIBOSOME BIOGENESIS PROTEIN BRIX"/>
    <property type="match status" value="1"/>
</dbReference>
<dbReference type="GO" id="GO:0019843">
    <property type="term" value="F:rRNA binding"/>
    <property type="evidence" value="ECO:0007669"/>
    <property type="project" value="InterPro"/>
</dbReference>
<dbReference type="GO" id="GO:0006364">
    <property type="term" value="P:rRNA processing"/>
    <property type="evidence" value="ECO:0007669"/>
    <property type="project" value="InterPro"/>
</dbReference>
<protein>
    <recommendedName>
        <fullName evidence="4">Ribosome biogenesis protein BRX1 homolog</fullName>
    </recommendedName>
</protein>
<evidence type="ECO:0000256" key="4">
    <source>
        <dbReference type="ARBA" id="ARBA00020522"/>
    </source>
</evidence>
<dbReference type="GO" id="GO:0005730">
    <property type="term" value="C:nucleolus"/>
    <property type="evidence" value="ECO:0007669"/>
    <property type="project" value="UniProtKB-SubCell"/>
</dbReference>
<sequence length="359" mass="41566">MTKRKVSDKPIKNKKRKLVVEEQEDPIEPPPISRSSDDPIPKKVKWTNKQRVLVFATRGISHRDRHLMEDIRSLLPHAKPDSKMEKKDSLFVVNEICEMKNCNKCILMEGRRKKDLYMWISNVPSGPSCKFLVQSVFTMGELKLTGNCLKGSRPLLSFDEHFSTKPHLALMKELFIQTFSTPNHHPKSQPFIDHVLTFSYLDGRIWFRNYQIVEEDGSLAEVGPRFVLLPIKIFDGSFSGATLWEAPNFVTPAKIRQQIRLSSSNKYISRVQQKLEQEETKPKVSYKLKPLDDMFSKSPTELLENEEEKAKELEEEPKARKPPKKVKKPKAKVVVKKGAMKSKKMKNKKKVNKKKKIKN</sequence>
<dbReference type="InterPro" id="IPR007109">
    <property type="entry name" value="Brix"/>
</dbReference>
<dbReference type="Proteomes" id="UP000792457">
    <property type="component" value="Unassembled WGS sequence"/>
</dbReference>
<feature type="region of interest" description="Disordered" evidence="7">
    <location>
        <begin position="1"/>
        <end position="41"/>
    </location>
</feature>
<accession>A0A8K0JZ43</accession>
<comment type="subcellular location">
    <subcellularLocation>
        <location evidence="2">Nucleus</location>
        <location evidence="2">Nucleolus</location>
    </subcellularLocation>
</comment>
<evidence type="ECO:0000256" key="6">
    <source>
        <dbReference type="ARBA" id="ARBA00023242"/>
    </source>
</evidence>
<feature type="compositionally biased region" description="Basic residues" evidence="7">
    <location>
        <begin position="320"/>
        <end position="359"/>
    </location>
</feature>
<dbReference type="PANTHER" id="PTHR13634:SF0">
    <property type="entry name" value="RIBOSOME BIOGENESIS PROTEIN BRX1 HOMOLOG"/>
    <property type="match status" value="1"/>
</dbReference>
<evidence type="ECO:0000256" key="5">
    <source>
        <dbReference type="ARBA" id="ARBA00022517"/>
    </source>
</evidence>
<dbReference type="SUPFAM" id="SSF52954">
    <property type="entry name" value="Class II aaRS ABD-related"/>
    <property type="match status" value="1"/>
</dbReference>
<keyword evidence="10" id="KW-1185">Reference proteome</keyword>
<dbReference type="EMBL" id="KZ308233">
    <property type="protein sequence ID" value="KAG8225302.1"/>
    <property type="molecule type" value="Genomic_DNA"/>
</dbReference>
<feature type="domain" description="Brix" evidence="8">
    <location>
        <begin position="50"/>
        <end position="239"/>
    </location>
</feature>
<dbReference type="Pfam" id="PF04427">
    <property type="entry name" value="Brix"/>
    <property type="match status" value="1"/>
</dbReference>
<comment type="caution">
    <text evidence="9">The sequence shown here is derived from an EMBL/GenBank/DDBJ whole genome shotgun (WGS) entry which is preliminary data.</text>
</comment>
<dbReference type="SMART" id="SM00879">
    <property type="entry name" value="Brix"/>
    <property type="match status" value="1"/>
</dbReference>
<comment type="similarity">
    <text evidence="3">Belongs to the BRX1 family.</text>
</comment>
<evidence type="ECO:0000256" key="1">
    <source>
        <dbReference type="ARBA" id="ARBA00003439"/>
    </source>
</evidence>
<evidence type="ECO:0000256" key="7">
    <source>
        <dbReference type="SAM" id="MobiDB-lite"/>
    </source>
</evidence>
<gene>
    <name evidence="9" type="ORF">J437_LFUL001916</name>
</gene>
<dbReference type="AlphaFoldDB" id="A0A8K0JZ43"/>
<feature type="compositionally biased region" description="Basic and acidic residues" evidence="7">
    <location>
        <begin position="1"/>
        <end position="11"/>
    </location>
</feature>
<reference evidence="9" key="2">
    <citation type="submission" date="2017-10" db="EMBL/GenBank/DDBJ databases">
        <title>Ladona fulva Genome sequencing and assembly.</title>
        <authorList>
            <person name="Murali S."/>
            <person name="Richards S."/>
            <person name="Bandaranaike D."/>
            <person name="Bellair M."/>
            <person name="Blankenburg K."/>
            <person name="Chao H."/>
            <person name="Dinh H."/>
            <person name="Doddapaneni H."/>
            <person name="Dugan-Rocha S."/>
            <person name="Elkadiri S."/>
            <person name="Gnanaolivu R."/>
            <person name="Hernandez B."/>
            <person name="Skinner E."/>
            <person name="Javaid M."/>
            <person name="Lee S."/>
            <person name="Li M."/>
            <person name="Ming W."/>
            <person name="Munidasa M."/>
            <person name="Muniz J."/>
            <person name="Nguyen L."/>
            <person name="Hughes D."/>
            <person name="Osuji N."/>
            <person name="Pu L.-L."/>
            <person name="Puazo M."/>
            <person name="Qu C."/>
            <person name="Quiroz J."/>
            <person name="Raj R."/>
            <person name="Weissenberger G."/>
            <person name="Xin Y."/>
            <person name="Zou X."/>
            <person name="Han Y."/>
            <person name="Worley K."/>
            <person name="Muzny D."/>
            <person name="Gibbs R."/>
        </authorList>
    </citation>
    <scope>NUCLEOTIDE SEQUENCE</scope>
    <source>
        <strain evidence="9">Sampled in the wild</strain>
    </source>
</reference>
<evidence type="ECO:0000256" key="2">
    <source>
        <dbReference type="ARBA" id="ARBA00004604"/>
    </source>
</evidence>
<feature type="region of interest" description="Disordered" evidence="7">
    <location>
        <begin position="296"/>
        <end position="359"/>
    </location>
</feature>
<organism evidence="9 10">
    <name type="scientific">Ladona fulva</name>
    <name type="common">Scarce chaser dragonfly</name>
    <name type="synonym">Libellula fulva</name>
    <dbReference type="NCBI Taxonomy" id="123851"/>
    <lineage>
        <taxon>Eukaryota</taxon>
        <taxon>Metazoa</taxon>
        <taxon>Ecdysozoa</taxon>
        <taxon>Arthropoda</taxon>
        <taxon>Hexapoda</taxon>
        <taxon>Insecta</taxon>
        <taxon>Pterygota</taxon>
        <taxon>Palaeoptera</taxon>
        <taxon>Odonata</taxon>
        <taxon>Epiprocta</taxon>
        <taxon>Anisoptera</taxon>
        <taxon>Libelluloidea</taxon>
        <taxon>Libellulidae</taxon>
        <taxon>Ladona</taxon>
    </lineage>
</organism>
<dbReference type="InterPro" id="IPR026532">
    <property type="entry name" value="BRX1"/>
</dbReference>
<evidence type="ECO:0000313" key="10">
    <source>
        <dbReference type="Proteomes" id="UP000792457"/>
    </source>
</evidence>
<comment type="function">
    <text evidence="1">Required for biogenesis of the 60S ribosomal subunit.</text>
</comment>
<keyword evidence="6" id="KW-0539">Nucleus</keyword>
<dbReference type="OrthoDB" id="1638493at2759"/>
<evidence type="ECO:0000313" key="9">
    <source>
        <dbReference type="EMBL" id="KAG8225302.1"/>
    </source>
</evidence>
<evidence type="ECO:0000256" key="3">
    <source>
        <dbReference type="ARBA" id="ARBA00006369"/>
    </source>
</evidence>
<reference evidence="9" key="1">
    <citation type="submission" date="2013-04" db="EMBL/GenBank/DDBJ databases">
        <authorList>
            <person name="Qu J."/>
            <person name="Murali S.C."/>
            <person name="Bandaranaike D."/>
            <person name="Bellair M."/>
            <person name="Blankenburg K."/>
            <person name="Chao H."/>
            <person name="Dinh H."/>
            <person name="Doddapaneni H."/>
            <person name="Downs B."/>
            <person name="Dugan-Rocha S."/>
            <person name="Elkadiri S."/>
            <person name="Gnanaolivu R.D."/>
            <person name="Hernandez B."/>
            <person name="Javaid M."/>
            <person name="Jayaseelan J.C."/>
            <person name="Lee S."/>
            <person name="Li M."/>
            <person name="Ming W."/>
            <person name="Munidasa M."/>
            <person name="Muniz J."/>
            <person name="Nguyen L."/>
            <person name="Ongeri F."/>
            <person name="Osuji N."/>
            <person name="Pu L.-L."/>
            <person name="Puazo M."/>
            <person name="Qu C."/>
            <person name="Quiroz J."/>
            <person name="Raj R."/>
            <person name="Weissenberger G."/>
            <person name="Xin Y."/>
            <person name="Zou X."/>
            <person name="Han Y."/>
            <person name="Richards S."/>
            <person name="Worley K."/>
            <person name="Muzny D."/>
            <person name="Gibbs R."/>
        </authorList>
    </citation>
    <scope>NUCLEOTIDE SEQUENCE</scope>
    <source>
        <strain evidence="9">Sampled in the wild</strain>
    </source>
</reference>
<evidence type="ECO:0000259" key="8">
    <source>
        <dbReference type="PROSITE" id="PS50833"/>
    </source>
</evidence>
<name>A0A8K0JZ43_LADFU</name>
<feature type="compositionally biased region" description="Basic and acidic residues" evidence="7">
    <location>
        <begin position="308"/>
        <end position="319"/>
    </location>
</feature>